<gene>
    <name evidence="1" type="ORF">FHS60_000554</name>
</gene>
<sequence length="219" mass="24996">MGEKLQVNPREVRALMFDFGGVLVDLDKERCFRAFDELGIDLRPFIGTYKQSGVLSAFESGQANTHEFCSAIRSTFAKPELTDEMILSAWEQFLVDVPENRLRLLLKAKHHYHLSLLSNTNPVHWALGRERYFRYDGHEVYDFFDEIFLSYELGVEKPSPLIFKKVRDGLPFAPGEVLFLDDSPVNCAAACALGFQAIEAKKDGEWLKFFDESGIFIGE</sequence>
<dbReference type="NCBIfam" id="TIGR01509">
    <property type="entry name" value="HAD-SF-IA-v3"/>
    <property type="match status" value="1"/>
</dbReference>
<accession>A0A7W5YFF0</accession>
<dbReference type="Proteomes" id="UP000541425">
    <property type="component" value="Unassembled WGS sequence"/>
</dbReference>
<organism evidence="1 2">
    <name type="scientific">Alloprevotella rava</name>
    <dbReference type="NCBI Taxonomy" id="671218"/>
    <lineage>
        <taxon>Bacteria</taxon>
        <taxon>Pseudomonadati</taxon>
        <taxon>Bacteroidota</taxon>
        <taxon>Bacteroidia</taxon>
        <taxon>Bacteroidales</taxon>
        <taxon>Prevotellaceae</taxon>
        <taxon>Alloprevotella</taxon>
    </lineage>
</organism>
<dbReference type="SFLD" id="SFLDS00003">
    <property type="entry name" value="Haloacid_Dehalogenase"/>
    <property type="match status" value="1"/>
</dbReference>
<name>A0A7W5YFF0_9BACT</name>
<dbReference type="GO" id="GO:0016787">
    <property type="term" value="F:hydrolase activity"/>
    <property type="evidence" value="ECO:0007669"/>
    <property type="project" value="UniProtKB-KW"/>
</dbReference>
<proteinExistence type="predicted"/>
<dbReference type="Pfam" id="PF00702">
    <property type="entry name" value="Hydrolase"/>
    <property type="match status" value="1"/>
</dbReference>
<dbReference type="Gene3D" id="3.40.50.1000">
    <property type="entry name" value="HAD superfamily/HAD-like"/>
    <property type="match status" value="1"/>
</dbReference>
<dbReference type="AlphaFoldDB" id="A0A7W5YFF0"/>
<reference evidence="1 2" key="1">
    <citation type="submission" date="2020-08" db="EMBL/GenBank/DDBJ databases">
        <title>Genomic Encyclopedia of Type Strains, Phase IV (KMG-IV): sequencing the most valuable type-strain genomes for metagenomic binning, comparative biology and taxonomic classification.</title>
        <authorList>
            <person name="Goeker M."/>
        </authorList>
    </citation>
    <scope>NUCLEOTIDE SEQUENCE [LARGE SCALE GENOMIC DNA]</scope>
    <source>
        <strain evidence="1 2">DSM 22548</strain>
    </source>
</reference>
<dbReference type="CDD" id="cd02603">
    <property type="entry name" value="HAD_sEH-N_like"/>
    <property type="match status" value="1"/>
</dbReference>
<dbReference type="PANTHER" id="PTHR43611:SF3">
    <property type="entry name" value="FLAVIN MONONUCLEOTIDE HYDROLASE 1, CHLOROPLATIC"/>
    <property type="match status" value="1"/>
</dbReference>
<dbReference type="PANTHER" id="PTHR43611">
    <property type="entry name" value="ALPHA-D-GLUCOSE 1-PHOSPHATE PHOSPHATASE"/>
    <property type="match status" value="1"/>
</dbReference>
<evidence type="ECO:0000313" key="2">
    <source>
        <dbReference type="Proteomes" id="UP000541425"/>
    </source>
</evidence>
<evidence type="ECO:0000313" key="1">
    <source>
        <dbReference type="EMBL" id="MBB3702101.1"/>
    </source>
</evidence>
<dbReference type="Gene3D" id="1.10.150.240">
    <property type="entry name" value="Putative phosphatase, domain 2"/>
    <property type="match status" value="1"/>
</dbReference>
<dbReference type="RefSeq" id="WP_183694588.1">
    <property type="nucleotide sequence ID" value="NZ_JACICA010000002.1"/>
</dbReference>
<dbReference type="EMBL" id="JACICA010000002">
    <property type="protein sequence ID" value="MBB3702101.1"/>
    <property type="molecule type" value="Genomic_DNA"/>
</dbReference>
<dbReference type="InterPro" id="IPR036412">
    <property type="entry name" value="HAD-like_sf"/>
</dbReference>
<dbReference type="InterPro" id="IPR023198">
    <property type="entry name" value="PGP-like_dom2"/>
</dbReference>
<dbReference type="PRINTS" id="PR00413">
    <property type="entry name" value="HADHALOGNASE"/>
</dbReference>
<dbReference type="SUPFAM" id="SSF56784">
    <property type="entry name" value="HAD-like"/>
    <property type="match status" value="1"/>
</dbReference>
<protein>
    <submittedName>
        <fullName evidence="1">Putative hydrolase of the HAD superfamily</fullName>
    </submittedName>
</protein>
<keyword evidence="1" id="KW-0378">Hydrolase</keyword>
<dbReference type="SFLD" id="SFLDG01129">
    <property type="entry name" value="C1.5:_HAD__Beta-PGM__Phosphata"/>
    <property type="match status" value="1"/>
</dbReference>
<dbReference type="InterPro" id="IPR006439">
    <property type="entry name" value="HAD-SF_hydro_IA"/>
</dbReference>
<comment type="caution">
    <text evidence="1">The sequence shown here is derived from an EMBL/GenBank/DDBJ whole genome shotgun (WGS) entry which is preliminary data.</text>
</comment>
<dbReference type="InterPro" id="IPR023214">
    <property type="entry name" value="HAD_sf"/>
</dbReference>